<dbReference type="GO" id="GO:0000976">
    <property type="term" value="F:transcription cis-regulatory region binding"/>
    <property type="evidence" value="ECO:0007669"/>
    <property type="project" value="UniProtKB-ARBA"/>
</dbReference>
<dbReference type="SUPFAM" id="SSF101941">
    <property type="entry name" value="NAC domain"/>
    <property type="match status" value="1"/>
</dbReference>
<evidence type="ECO:0000256" key="3">
    <source>
        <dbReference type="ARBA" id="ARBA00022692"/>
    </source>
</evidence>
<evidence type="ECO:0000256" key="2">
    <source>
        <dbReference type="ARBA" id="ARBA00004167"/>
    </source>
</evidence>
<evidence type="ECO:0000256" key="1">
    <source>
        <dbReference type="ARBA" id="ARBA00004123"/>
    </source>
</evidence>
<dbReference type="Pfam" id="PF02365">
    <property type="entry name" value="NAM"/>
    <property type="match status" value="1"/>
</dbReference>
<dbReference type="FunFam" id="2.170.150.80:FF:000002">
    <property type="entry name" value="Nac domain-containing protein 86"/>
    <property type="match status" value="1"/>
</dbReference>
<keyword evidence="10" id="KW-0539">Nucleus</keyword>
<organism evidence="14 15">
    <name type="scientific">Tetracentron sinense</name>
    <name type="common">Spur-leaf</name>
    <dbReference type="NCBI Taxonomy" id="13715"/>
    <lineage>
        <taxon>Eukaryota</taxon>
        <taxon>Viridiplantae</taxon>
        <taxon>Streptophyta</taxon>
        <taxon>Embryophyta</taxon>
        <taxon>Tracheophyta</taxon>
        <taxon>Spermatophyta</taxon>
        <taxon>Magnoliopsida</taxon>
        <taxon>Trochodendrales</taxon>
        <taxon>Trochodendraceae</taxon>
        <taxon>Tetracentron</taxon>
    </lineage>
</organism>
<keyword evidence="3 12" id="KW-0812">Transmembrane</keyword>
<keyword evidence="5" id="KW-0805">Transcription regulation</keyword>
<accession>A0A835D3G8</accession>
<protein>
    <recommendedName>
        <fullName evidence="13">NAC domain-containing protein</fullName>
    </recommendedName>
</protein>
<dbReference type="GO" id="GO:0016020">
    <property type="term" value="C:membrane"/>
    <property type="evidence" value="ECO:0007669"/>
    <property type="project" value="UniProtKB-SubCell"/>
</dbReference>
<dbReference type="InterPro" id="IPR036093">
    <property type="entry name" value="NAC_dom_sf"/>
</dbReference>
<keyword evidence="9" id="KW-0804">Transcription</keyword>
<keyword evidence="6" id="KW-0238">DNA-binding</keyword>
<evidence type="ECO:0000256" key="10">
    <source>
        <dbReference type="ARBA" id="ARBA00023242"/>
    </source>
</evidence>
<dbReference type="OrthoDB" id="737278at2759"/>
<evidence type="ECO:0000313" key="14">
    <source>
        <dbReference type="EMBL" id="KAF8379886.1"/>
    </source>
</evidence>
<dbReference type="Proteomes" id="UP000655225">
    <property type="component" value="Unassembled WGS sequence"/>
</dbReference>
<comment type="caution">
    <text evidence="14">The sequence shown here is derived from an EMBL/GenBank/DDBJ whole genome shotgun (WGS) entry which is preliminary data.</text>
</comment>
<proteinExistence type="predicted"/>
<dbReference type="PANTHER" id="PTHR31744:SF216">
    <property type="entry name" value="NAC TRANSCRIPTION FACTOR"/>
    <property type="match status" value="1"/>
</dbReference>
<feature type="transmembrane region" description="Helical" evidence="12">
    <location>
        <begin position="481"/>
        <end position="503"/>
    </location>
</feature>
<dbReference type="GO" id="GO:0006355">
    <property type="term" value="P:regulation of DNA-templated transcription"/>
    <property type="evidence" value="ECO:0007669"/>
    <property type="project" value="InterPro"/>
</dbReference>
<keyword evidence="8" id="KW-0010">Activator</keyword>
<dbReference type="PANTHER" id="PTHR31744">
    <property type="entry name" value="PROTEIN CUP-SHAPED COTYLEDON 2-RELATED"/>
    <property type="match status" value="1"/>
</dbReference>
<sequence length="512" mass="57425">MPIVPLGSWPVGFRFHPTDVELVNYYLRLKINGNHADVQVIREVDVCKYEPWELPGLSYIKTDDQEWFFFCPLDLKYPNGHRLNRATGTGYWKATGMDRKIKSDMHLIGRKRTLVFYRGRAPKGERTHWKIHEYRATEKELDGTIVGQGTFVLCRLFINSDEKTKISNCNEVELAGTSSITTKSCSDGTPSEVAMVQESPILDMPIEKELVGVELWLADNSENMMSGALATVESCCNSHMASDVEDHTAELTATEVDPQLGEDELFYRSTGLDWKVFSPSHSQMNMVLGSSYMDPSFANDHSEGTSIDDFSITEYFNADLFNQDEYCEDSISNRNSAVDSETPECGQIIMSQDGALGNVFAKESGSSSDANAVVTEVQGLAPRRTLFQRKISRVSVYCGKATELNYTAEDSEVMPTVFEGGEDHCSKKETFIDSEKSRESSQERNTKLRFRRDGATGNDQKDTSVFLEARSARRLSSFSSVYIVSVGLVMIIFIFCIGVWRCLNLDAALENI</sequence>
<evidence type="ECO:0000256" key="11">
    <source>
        <dbReference type="SAM" id="MobiDB-lite"/>
    </source>
</evidence>
<reference evidence="14 15" key="1">
    <citation type="submission" date="2020-04" db="EMBL/GenBank/DDBJ databases">
        <title>Plant Genome Project.</title>
        <authorList>
            <person name="Zhang R.-G."/>
        </authorList>
    </citation>
    <scope>NUCLEOTIDE SEQUENCE [LARGE SCALE GENOMIC DNA]</scope>
    <source>
        <strain evidence="14">YNK0</strain>
        <tissue evidence="14">Leaf</tissue>
    </source>
</reference>
<evidence type="ECO:0000256" key="4">
    <source>
        <dbReference type="ARBA" id="ARBA00022989"/>
    </source>
</evidence>
<dbReference type="PROSITE" id="PS51005">
    <property type="entry name" value="NAC"/>
    <property type="match status" value="1"/>
</dbReference>
<evidence type="ECO:0000256" key="8">
    <source>
        <dbReference type="ARBA" id="ARBA00023159"/>
    </source>
</evidence>
<evidence type="ECO:0000256" key="6">
    <source>
        <dbReference type="ARBA" id="ARBA00023125"/>
    </source>
</evidence>
<name>A0A835D3G8_TETSI</name>
<dbReference type="GO" id="GO:0005634">
    <property type="term" value="C:nucleus"/>
    <property type="evidence" value="ECO:0007669"/>
    <property type="project" value="UniProtKB-SubCell"/>
</dbReference>
<feature type="region of interest" description="Disordered" evidence="11">
    <location>
        <begin position="431"/>
        <end position="460"/>
    </location>
</feature>
<keyword evidence="15" id="KW-1185">Reference proteome</keyword>
<dbReference type="EMBL" id="JABCRI010000021">
    <property type="protein sequence ID" value="KAF8379886.1"/>
    <property type="molecule type" value="Genomic_DNA"/>
</dbReference>
<evidence type="ECO:0000256" key="12">
    <source>
        <dbReference type="SAM" id="Phobius"/>
    </source>
</evidence>
<evidence type="ECO:0000256" key="9">
    <source>
        <dbReference type="ARBA" id="ARBA00023163"/>
    </source>
</evidence>
<dbReference type="Gene3D" id="2.170.150.80">
    <property type="entry name" value="NAC domain"/>
    <property type="match status" value="1"/>
</dbReference>
<evidence type="ECO:0000313" key="15">
    <source>
        <dbReference type="Proteomes" id="UP000655225"/>
    </source>
</evidence>
<dbReference type="AlphaFoldDB" id="A0A835D3G8"/>
<evidence type="ECO:0000256" key="5">
    <source>
        <dbReference type="ARBA" id="ARBA00023015"/>
    </source>
</evidence>
<gene>
    <name evidence="14" type="ORF">HHK36_027351</name>
</gene>
<evidence type="ECO:0000256" key="7">
    <source>
        <dbReference type="ARBA" id="ARBA00023136"/>
    </source>
</evidence>
<comment type="subcellular location">
    <subcellularLocation>
        <location evidence="2">Membrane</location>
        <topology evidence="2">Single-pass membrane protein</topology>
    </subcellularLocation>
    <subcellularLocation>
        <location evidence="1">Nucleus</location>
    </subcellularLocation>
</comment>
<feature type="domain" description="NAC" evidence="13">
    <location>
        <begin position="9"/>
        <end position="159"/>
    </location>
</feature>
<keyword evidence="7 12" id="KW-0472">Membrane</keyword>
<keyword evidence="4 12" id="KW-1133">Transmembrane helix</keyword>
<dbReference type="InterPro" id="IPR003441">
    <property type="entry name" value="NAC-dom"/>
</dbReference>
<evidence type="ECO:0000259" key="13">
    <source>
        <dbReference type="PROSITE" id="PS51005"/>
    </source>
</evidence>